<comment type="function">
    <text evidence="5">Catalyzes the conversion of N-formimidoyl-L-glutamate to L-glutamate and formamide.</text>
</comment>
<reference evidence="10" key="1">
    <citation type="submission" date="2018-02" db="EMBL/GenBank/DDBJ databases">
        <authorList>
            <person name="Vasarhelyi B.M."/>
            <person name="Deshmukh S."/>
            <person name="Balint B."/>
            <person name="Kukolya J."/>
        </authorList>
    </citation>
    <scope>NUCLEOTIDE SEQUENCE</scope>
    <source>
        <strain evidence="10">KB22</strain>
    </source>
</reference>
<keyword evidence="11" id="KW-1185">Reference proteome</keyword>
<dbReference type="EMBL" id="PRDK01000010">
    <property type="protein sequence ID" value="MBE8715446.1"/>
    <property type="molecule type" value="Genomic_DNA"/>
</dbReference>
<dbReference type="RefSeq" id="WP_196935038.1">
    <property type="nucleotide sequence ID" value="NZ_MU158698.1"/>
</dbReference>
<feature type="binding site" evidence="7">
    <location>
        <position position="251"/>
    </location>
    <ligand>
        <name>Mn(2+)</name>
        <dbReference type="ChEBI" id="CHEBI:29035"/>
        <label>1</label>
    </ligand>
</feature>
<gene>
    <name evidence="5 10" type="primary">hutG</name>
    <name evidence="10" type="ORF">C4F49_17375</name>
</gene>
<dbReference type="InterPro" id="IPR020855">
    <property type="entry name" value="Ureohydrolase_Mn_BS"/>
</dbReference>
<dbReference type="InterPro" id="IPR023696">
    <property type="entry name" value="Ureohydrolase_dom_sf"/>
</dbReference>
<keyword evidence="4 5" id="KW-0464">Manganese</keyword>
<evidence type="ECO:0000256" key="5">
    <source>
        <dbReference type="HAMAP-Rule" id="MF_00737"/>
    </source>
</evidence>
<dbReference type="PROSITE" id="PS51409">
    <property type="entry name" value="ARGINASE_2"/>
    <property type="match status" value="1"/>
</dbReference>
<feature type="binding site" evidence="5">
    <location>
        <position position="249"/>
    </location>
    <ligand>
        <name>Mn(2+)</name>
        <dbReference type="ChEBI" id="CHEBI:29035"/>
        <label>2</label>
    </ligand>
</feature>
<evidence type="ECO:0000256" key="6">
    <source>
        <dbReference type="NCBIfam" id="TIGR01227"/>
    </source>
</evidence>
<dbReference type="Pfam" id="PF00491">
    <property type="entry name" value="Arginase"/>
    <property type="match status" value="1"/>
</dbReference>
<dbReference type="PANTHER" id="PTHR11358:SF35">
    <property type="entry name" value="FORMIMIDOYLGLUTAMASE"/>
    <property type="match status" value="1"/>
</dbReference>
<organism evidence="10 11">
    <name type="scientific">Sphingobacterium hungaricum</name>
    <dbReference type="NCBI Taxonomy" id="2082723"/>
    <lineage>
        <taxon>Bacteria</taxon>
        <taxon>Pseudomonadati</taxon>
        <taxon>Bacteroidota</taxon>
        <taxon>Sphingobacteriia</taxon>
        <taxon>Sphingobacteriales</taxon>
        <taxon>Sphingobacteriaceae</taxon>
        <taxon>Sphingobacterium</taxon>
    </lineage>
</organism>
<feature type="binding site" evidence="7">
    <location>
        <position position="160"/>
    </location>
    <ligand>
        <name>Mn(2+)</name>
        <dbReference type="ChEBI" id="CHEBI:29035"/>
        <label>1</label>
    </ligand>
</feature>
<dbReference type="PROSITE" id="PS01053">
    <property type="entry name" value="ARGINASE_1"/>
    <property type="match status" value="1"/>
</dbReference>
<keyword evidence="2 5" id="KW-0378">Hydrolase</keyword>
<comment type="catalytic activity">
    <reaction evidence="5">
        <text>N-formimidoyl-L-glutamate + H2O = formamide + L-glutamate</text>
        <dbReference type="Rhea" id="RHEA:22492"/>
        <dbReference type="ChEBI" id="CHEBI:15377"/>
        <dbReference type="ChEBI" id="CHEBI:16397"/>
        <dbReference type="ChEBI" id="CHEBI:29985"/>
        <dbReference type="ChEBI" id="CHEBI:58928"/>
        <dbReference type="EC" id="3.5.3.8"/>
    </reaction>
</comment>
<comment type="similarity">
    <text evidence="5 8 9">Belongs to the arginase family.</text>
</comment>
<dbReference type="CDD" id="cd09988">
    <property type="entry name" value="Formimidoylglutamase"/>
    <property type="match status" value="1"/>
</dbReference>
<comment type="pathway">
    <text evidence="5">Amino-acid degradation; L-histidine degradation into L-glutamate; L-glutamate from N-formimidoyl-L-glutamate (hydrolase route): step 1/1.</text>
</comment>
<feature type="binding site" evidence="5">
    <location>
        <position position="160"/>
    </location>
    <ligand>
        <name>Mn(2+)</name>
        <dbReference type="ChEBI" id="CHEBI:29035"/>
        <label>2</label>
    </ligand>
</feature>
<evidence type="ECO:0000256" key="9">
    <source>
        <dbReference type="RuleBase" id="RU003684"/>
    </source>
</evidence>
<dbReference type="EC" id="3.5.3.8" evidence="5 6"/>
<sequence>MEHVHEIYYEKPSVKIWKGRIDGEGEDFLRWHQQIELLDLRDFPEKLDDAYVILGFKSDEGVRRNLGRPGAIEGPDALREILANLPVHHTKKIVDAGNVVCLNKNLEEAQEYLSIAVAKIRSAGAFPIVIGGGHEVTYGHYKGLKRLSDKTLGVINFDAHFDLRATVNDAATSGTGFYQIAADVGRADFHYLALGIQEISNTKALFNQAKALGVEYILQSDLTSEYLLSNQIKLEHFLEKVDEVYLTIDLDAFVAAFAPGVSALAFQGIIPDYAFYKLLKFIYEHPKLVSMDIAELNPGYDIDHRTAKLAADLIFKKVSG</sequence>
<proteinExistence type="inferred from homology"/>
<evidence type="ECO:0000256" key="2">
    <source>
        <dbReference type="ARBA" id="ARBA00022801"/>
    </source>
</evidence>
<evidence type="ECO:0000256" key="3">
    <source>
        <dbReference type="ARBA" id="ARBA00022808"/>
    </source>
</evidence>
<feature type="binding site" evidence="5 7">
    <location>
        <position position="158"/>
    </location>
    <ligand>
        <name>Mn(2+)</name>
        <dbReference type="ChEBI" id="CHEBI:29035"/>
        <label>1</label>
    </ligand>
</feature>
<protein>
    <recommendedName>
        <fullName evidence="5 6">Formimidoylglutamase</fullName>
        <ecNumber evidence="5 6">3.5.3.8</ecNumber>
    </recommendedName>
    <alternativeName>
        <fullName evidence="5">Formiminoglutamase</fullName>
    </alternativeName>
    <alternativeName>
        <fullName evidence="5">Formiminoglutamate hydrolase</fullName>
    </alternativeName>
</protein>
<dbReference type="SUPFAM" id="SSF52768">
    <property type="entry name" value="Arginase/deacetylase"/>
    <property type="match status" value="1"/>
</dbReference>
<dbReference type="InterPro" id="IPR005923">
    <property type="entry name" value="HutG"/>
</dbReference>
<evidence type="ECO:0000256" key="4">
    <source>
        <dbReference type="ARBA" id="ARBA00023211"/>
    </source>
</evidence>
<dbReference type="PANTHER" id="PTHR11358">
    <property type="entry name" value="ARGINASE/AGMATINASE"/>
    <property type="match status" value="1"/>
</dbReference>
<keyword evidence="1 5" id="KW-0479">Metal-binding</keyword>
<dbReference type="GO" id="GO:0050415">
    <property type="term" value="F:formimidoylglutamase activity"/>
    <property type="evidence" value="ECO:0007669"/>
    <property type="project" value="UniProtKB-UniRule"/>
</dbReference>
<keyword evidence="3 5" id="KW-0369">Histidine metabolism</keyword>
<evidence type="ECO:0000256" key="1">
    <source>
        <dbReference type="ARBA" id="ARBA00022723"/>
    </source>
</evidence>
<evidence type="ECO:0000313" key="10">
    <source>
        <dbReference type="EMBL" id="MBE8715446.1"/>
    </source>
</evidence>
<comment type="caution">
    <text evidence="10">The sequence shown here is derived from an EMBL/GenBank/DDBJ whole genome shotgun (WGS) entry which is preliminary data.</text>
</comment>
<dbReference type="HAMAP" id="MF_00737">
    <property type="entry name" value="Formimidoylglutam"/>
    <property type="match status" value="1"/>
</dbReference>
<evidence type="ECO:0000256" key="8">
    <source>
        <dbReference type="PROSITE-ProRule" id="PRU00742"/>
    </source>
</evidence>
<feature type="binding site" evidence="5 7">
    <location>
        <position position="249"/>
    </location>
    <ligand>
        <name>Mn(2+)</name>
        <dbReference type="ChEBI" id="CHEBI:29035"/>
        <label>1</label>
    </ligand>
</feature>
<dbReference type="GO" id="GO:0008783">
    <property type="term" value="F:agmatinase activity"/>
    <property type="evidence" value="ECO:0007669"/>
    <property type="project" value="TreeGrafter"/>
</dbReference>
<dbReference type="NCBIfam" id="TIGR01227">
    <property type="entry name" value="hutG"/>
    <property type="match status" value="1"/>
</dbReference>
<dbReference type="Proteomes" id="UP000616201">
    <property type="component" value="Unassembled WGS sequence"/>
</dbReference>
<name>A0A928V1W0_9SPHI</name>
<dbReference type="InterPro" id="IPR006035">
    <property type="entry name" value="Ureohydrolase"/>
</dbReference>
<feature type="binding site" evidence="5 7">
    <location>
        <position position="134"/>
    </location>
    <ligand>
        <name>Mn(2+)</name>
        <dbReference type="ChEBI" id="CHEBI:29035"/>
        <label>1</label>
    </ligand>
</feature>
<dbReference type="PIRSF" id="PIRSF036979">
    <property type="entry name" value="Arginase"/>
    <property type="match status" value="1"/>
</dbReference>
<feature type="binding site" evidence="5 7">
    <location>
        <position position="162"/>
    </location>
    <ligand>
        <name>Mn(2+)</name>
        <dbReference type="ChEBI" id="CHEBI:29035"/>
        <label>1</label>
    </ligand>
</feature>
<accession>A0A928V1W0</accession>
<evidence type="ECO:0000313" key="11">
    <source>
        <dbReference type="Proteomes" id="UP000616201"/>
    </source>
</evidence>
<dbReference type="Gene3D" id="3.40.800.10">
    <property type="entry name" value="Ureohydrolase domain"/>
    <property type="match status" value="1"/>
</dbReference>
<comment type="cofactor">
    <cofactor evidence="5 7">
        <name>Mn(2+)</name>
        <dbReference type="ChEBI" id="CHEBI:29035"/>
    </cofactor>
    <text evidence="5 7">Binds 2 manganese ions per subunit.</text>
</comment>
<feature type="binding site" evidence="5">
    <location>
        <position position="158"/>
    </location>
    <ligand>
        <name>Mn(2+)</name>
        <dbReference type="ChEBI" id="CHEBI:29035"/>
        <label>2</label>
    </ligand>
</feature>
<dbReference type="AlphaFoldDB" id="A0A928V1W0"/>
<feature type="binding site" evidence="5">
    <location>
        <position position="251"/>
    </location>
    <ligand>
        <name>Mn(2+)</name>
        <dbReference type="ChEBI" id="CHEBI:29035"/>
        <label>2</label>
    </ligand>
</feature>
<dbReference type="GO" id="GO:0030145">
    <property type="term" value="F:manganese ion binding"/>
    <property type="evidence" value="ECO:0007669"/>
    <property type="project" value="UniProtKB-UniRule"/>
</dbReference>
<dbReference type="GO" id="GO:0019556">
    <property type="term" value="P:L-histidine catabolic process to glutamate and formamide"/>
    <property type="evidence" value="ECO:0007669"/>
    <property type="project" value="UniProtKB-UniRule"/>
</dbReference>
<evidence type="ECO:0000256" key="7">
    <source>
        <dbReference type="PIRSR" id="PIRSR036979-1"/>
    </source>
</evidence>
<dbReference type="GO" id="GO:0033389">
    <property type="term" value="P:putrescine biosynthetic process from arginine, via agmatine"/>
    <property type="evidence" value="ECO:0007669"/>
    <property type="project" value="TreeGrafter"/>
</dbReference>